<sequence length="374" mass="41100" precursor="true">MLIGQIKRGLALSAIPVLLGAAAVPAHAQPDYYPSSYAEIVEASKQEPTLLIQSNVGEANWRPVLDAFQEQYPWITVRTLDLGGTEVFERFYAEQAAGSSEADIILSASGAVWPEFIDKGNVVVYDSPESSKLPDWSKPFPGVYTISVDPYIIVYNKFVLSESEYPDSVEDLVALVKDNPGKFDKRIATIRPFGTSANQSQLTHYIDHVGLDKVVSQYEVLGPIADLQRSGGPVFEKILTGEYAAGWALSAIQAVPFLRDQTRANIIGFALPKDGLVMSPRYFAIAKTSKHLNSAKLFVDFLISKEGQEAVNAGGLIPYRSELQIPPGSYDLTYETIVKQIGEQNIIRVTLDKKLLTPPPEYVEKVNKAFGITQ</sequence>
<gene>
    <name evidence="4" type="ordered locus">Meso_4536</name>
</gene>
<geneLocation type="plasmid" evidence="4">
    <name>2</name>
</geneLocation>
<dbReference type="eggNOG" id="COG1840">
    <property type="taxonomic scope" value="Bacteria"/>
</dbReference>
<organism evidence="4">
    <name type="scientific">Chelativorans sp. (strain BNC1)</name>
    <dbReference type="NCBI Taxonomy" id="266779"/>
    <lineage>
        <taxon>Bacteria</taxon>
        <taxon>Pseudomonadati</taxon>
        <taxon>Pseudomonadota</taxon>
        <taxon>Alphaproteobacteria</taxon>
        <taxon>Hyphomicrobiales</taxon>
        <taxon>Phyllobacteriaceae</taxon>
        <taxon>Chelativorans</taxon>
    </lineage>
</organism>
<evidence type="ECO:0000313" key="4">
    <source>
        <dbReference type="EMBL" id="ABG65561.1"/>
    </source>
</evidence>
<dbReference type="InterPro" id="IPR006059">
    <property type="entry name" value="SBP"/>
</dbReference>
<evidence type="ECO:0000256" key="2">
    <source>
        <dbReference type="ARBA" id="ARBA00022764"/>
    </source>
</evidence>
<dbReference type="HOGENOM" id="CLU_026974_12_1_5"/>
<name>Q11AL4_CHESB</name>
<evidence type="ECO:0000256" key="1">
    <source>
        <dbReference type="ARBA" id="ARBA00022729"/>
    </source>
</evidence>
<keyword evidence="4" id="KW-0614">Plasmid</keyword>
<keyword evidence="1 3" id="KW-0732">Signal</keyword>
<dbReference type="Gene3D" id="3.40.190.10">
    <property type="entry name" value="Periplasmic binding protein-like II"/>
    <property type="match status" value="2"/>
</dbReference>
<protein>
    <submittedName>
        <fullName evidence="4">Extracellular solute-binding protein, family 1</fullName>
    </submittedName>
</protein>
<dbReference type="KEGG" id="mes:Meso_4536"/>
<keyword evidence="2" id="KW-0574">Periplasm</keyword>
<dbReference type="OrthoDB" id="8673316at2"/>
<dbReference type="SUPFAM" id="SSF53850">
    <property type="entry name" value="Periplasmic binding protein-like II"/>
    <property type="match status" value="1"/>
</dbReference>
<reference evidence="4" key="1">
    <citation type="submission" date="2006-06" db="EMBL/GenBank/DDBJ databases">
        <title>Complete sequence of Plasmid 2 of Chelativorans sp. BNC1.</title>
        <authorList>
            <consortium name="US DOE Joint Genome Institute"/>
            <person name="Copeland A."/>
            <person name="Lucas S."/>
            <person name="Lapidus A."/>
            <person name="Barry K."/>
            <person name="Detter J.C."/>
            <person name="Glavina del Rio T."/>
            <person name="Hammon N."/>
            <person name="Israni S."/>
            <person name="Dalin E."/>
            <person name="Tice H."/>
            <person name="Pitluck S."/>
            <person name="Chertkov O."/>
            <person name="Brettin T."/>
            <person name="Bruce D."/>
            <person name="Han C."/>
            <person name="Tapia R."/>
            <person name="Gilna P."/>
            <person name="Schmutz J."/>
            <person name="Larimer F."/>
            <person name="Land M."/>
            <person name="Hauser L."/>
            <person name="Kyrpides N."/>
            <person name="Mikhailova N."/>
            <person name="Richardson P."/>
        </authorList>
    </citation>
    <scope>NUCLEOTIDE SEQUENCE</scope>
    <source>
        <strain evidence="4">BNC1</strain>
        <plasmid evidence="4">2</plasmid>
    </source>
</reference>
<evidence type="ECO:0000256" key="3">
    <source>
        <dbReference type="SAM" id="SignalP"/>
    </source>
</evidence>
<proteinExistence type="predicted"/>
<dbReference type="AlphaFoldDB" id="Q11AL4"/>
<feature type="chain" id="PRO_5004180069" evidence="3">
    <location>
        <begin position="29"/>
        <end position="374"/>
    </location>
</feature>
<accession>Q11AL4</accession>
<dbReference type="GO" id="GO:0030288">
    <property type="term" value="C:outer membrane-bounded periplasmic space"/>
    <property type="evidence" value="ECO:0007669"/>
    <property type="project" value="TreeGrafter"/>
</dbReference>
<dbReference type="EMBL" id="CP000391">
    <property type="protein sequence ID" value="ABG65561.1"/>
    <property type="molecule type" value="Genomic_DNA"/>
</dbReference>
<feature type="signal peptide" evidence="3">
    <location>
        <begin position="1"/>
        <end position="28"/>
    </location>
</feature>
<dbReference type="PANTHER" id="PTHR30006">
    <property type="entry name" value="THIAMINE-BINDING PERIPLASMIC PROTEIN-RELATED"/>
    <property type="match status" value="1"/>
</dbReference>
<dbReference type="PANTHER" id="PTHR30006:SF25">
    <property type="entry name" value="PHOSPHOGLYCERATE TRANSPORT REGULATORY PROTEIN PGTC"/>
    <property type="match status" value="1"/>
</dbReference>
<dbReference type="Pfam" id="PF01547">
    <property type="entry name" value="SBP_bac_1"/>
    <property type="match status" value="1"/>
</dbReference>